<protein>
    <recommendedName>
        <fullName evidence="2">Mur ligase central domain-containing protein</fullName>
    </recommendedName>
</protein>
<dbReference type="AlphaFoldDB" id="A0A1D8GD55"/>
<evidence type="ECO:0000256" key="1">
    <source>
        <dbReference type="ARBA" id="ARBA00004752"/>
    </source>
</evidence>
<dbReference type="PANTHER" id="PTHR23135">
    <property type="entry name" value="MUR LIGASE FAMILY MEMBER"/>
    <property type="match status" value="1"/>
</dbReference>
<organism evidence="3 4">
    <name type="scientific">Geosporobacter ferrireducens</name>
    <dbReference type="NCBI Taxonomy" id="1424294"/>
    <lineage>
        <taxon>Bacteria</taxon>
        <taxon>Bacillati</taxon>
        <taxon>Bacillota</taxon>
        <taxon>Clostridia</taxon>
        <taxon>Peptostreptococcales</taxon>
        <taxon>Thermotaleaceae</taxon>
        <taxon>Geosporobacter</taxon>
    </lineage>
</organism>
<dbReference type="Pfam" id="PF08245">
    <property type="entry name" value="Mur_ligase_M"/>
    <property type="match status" value="1"/>
</dbReference>
<accession>A0A1D8GD55</accession>
<dbReference type="KEGG" id="gfe:Gferi_04280"/>
<dbReference type="InterPro" id="IPR013221">
    <property type="entry name" value="Mur_ligase_cen"/>
</dbReference>
<dbReference type="STRING" id="1424294.Gferi_04280"/>
<dbReference type="PANTHER" id="PTHR23135:SF4">
    <property type="entry name" value="UDP-N-ACETYLMURAMOYL-L-ALANYL-D-GLUTAMATE--2,6-DIAMINOPIMELATE LIGASE MURE HOMOLOG, CHLOROPLASTIC"/>
    <property type="match status" value="1"/>
</dbReference>
<evidence type="ECO:0000313" key="3">
    <source>
        <dbReference type="EMBL" id="AOT68837.1"/>
    </source>
</evidence>
<keyword evidence="4" id="KW-1185">Reference proteome</keyword>
<comment type="pathway">
    <text evidence="1">Cell wall biogenesis; peptidoglycan biosynthesis.</text>
</comment>
<evidence type="ECO:0000313" key="4">
    <source>
        <dbReference type="Proteomes" id="UP000095743"/>
    </source>
</evidence>
<dbReference type="Gene3D" id="3.40.1190.10">
    <property type="entry name" value="Mur-like, catalytic domain"/>
    <property type="match status" value="1"/>
</dbReference>
<dbReference type="Proteomes" id="UP000095743">
    <property type="component" value="Chromosome"/>
</dbReference>
<evidence type="ECO:0000259" key="2">
    <source>
        <dbReference type="Pfam" id="PF08245"/>
    </source>
</evidence>
<dbReference type="GO" id="GO:0016881">
    <property type="term" value="F:acid-amino acid ligase activity"/>
    <property type="evidence" value="ECO:0007669"/>
    <property type="project" value="InterPro"/>
</dbReference>
<dbReference type="EMBL" id="CP017269">
    <property type="protein sequence ID" value="AOT68837.1"/>
    <property type="molecule type" value="Genomic_DNA"/>
</dbReference>
<reference evidence="3 4" key="1">
    <citation type="submission" date="2016-09" db="EMBL/GenBank/DDBJ databases">
        <title>Genomic analysis reveals versatility of anaerobic energy metabolism of Geosporobacter ferrireducens IRF9 of phylum Firmicutes.</title>
        <authorList>
            <person name="Kim S.-J."/>
        </authorList>
    </citation>
    <scope>NUCLEOTIDE SEQUENCE [LARGE SCALE GENOMIC DNA]</scope>
    <source>
        <strain evidence="3 4">IRF9</strain>
    </source>
</reference>
<name>A0A1D8GD55_9FIRM</name>
<dbReference type="RefSeq" id="WP_069974404.1">
    <property type="nucleotide sequence ID" value="NZ_CP017269.1"/>
</dbReference>
<dbReference type="InterPro" id="IPR036565">
    <property type="entry name" value="Mur-like_cat_sf"/>
</dbReference>
<gene>
    <name evidence="3" type="ORF">Gferi_04280</name>
</gene>
<feature type="domain" description="Mur ligase central" evidence="2">
    <location>
        <begin position="46"/>
        <end position="247"/>
    </location>
</feature>
<dbReference type="SUPFAM" id="SSF53623">
    <property type="entry name" value="MurD-like peptide ligases, catalytic domain"/>
    <property type="match status" value="1"/>
</dbReference>
<dbReference type="GO" id="GO:0005524">
    <property type="term" value="F:ATP binding"/>
    <property type="evidence" value="ECO:0007669"/>
    <property type="project" value="InterPro"/>
</dbReference>
<dbReference type="OrthoDB" id="1706403at2"/>
<sequence>MKLSDHELQWIENTSGLREWIDIKNRRHDYPSEKLRFIGVLEANEKTVTAQMMAYMLESSGFSVDIKNTTELFYNTTGEENHLFMLEEYFEYLQEQVKKKKDIIIFQMNTDFIKAYPLLQTPFDVFIHTMLGMDSISIGEELKEKIESSKVLINHLPKESIIAVNMDDCICTDFLEVLKDRMVITYGLSAKATVTASSIETTPFLKFYCCIQRGITTKNGIEIEPLEFPVEIKLAEKNNVYSVLAAATGVMVFGVPPDGITSEIFLFSGEDRRIENEKKIYISY</sequence>
<proteinExistence type="predicted"/>